<dbReference type="GO" id="GO:0016772">
    <property type="term" value="F:transferase activity, transferring phosphorus-containing groups"/>
    <property type="evidence" value="ECO:0007669"/>
    <property type="project" value="InterPro"/>
</dbReference>
<gene>
    <name evidence="3" type="ORF">FH608_015765</name>
</gene>
<dbReference type="EMBL" id="VDLX02000005">
    <property type="protein sequence ID" value="KAB8194640.1"/>
    <property type="molecule type" value="Genomic_DNA"/>
</dbReference>
<dbReference type="InterPro" id="IPR008279">
    <property type="entry name" value="PEP-util_enz_mobile_dom"/>
</dbReference>
<name>A0A5C4WK59_9ACTN</name>
<feature type="domain" description="PEP-utilising enzyme mobile" evidence="2">
    <location>
        <begin position="42"/>
        <end position="72"/>
    </location>
</feature>
<protein>
    <recommendedName>
        <fullName evidence="2">PEP-utilising enzyme mobile domain-containing protein</fullName>
    </recommendedName>
</protein>
<dbReference type="Pfam" id="PF00391">
    <property type="entry name" value="PEP-utilizers"/>
    <property type="match status" value="1"/>
</dbReference>
<dbReference type="AlphaFoldDB" id="A0A5C4WK59"/>
<evidence type="ECO:0000313" key="3">
    <source>
        <dbReference type="EMBL" id="KAB8194640.1"/>
    </source>
</evidence>
<organism evidence="3 4">
    <name type="scientific">Nonomuraea phyllanthi</name>
    <dbReference type="NCBI Taxonomy" id="2219224"/>
    <lineage>
        <taxon>Bacteria</taxon>
        <taxon>Bacillati</taxon>
        <taxon>Actinomycetota</taxon>
        <taxon>Actinomycetes</taxon>
        <taxon>Streptosporangiales</taxon>
        <taxon>Streptosporangiaceae</taxon>
        <taxon>Nonomuraea</taxon>
    </lineage>
</organism>
<evidence type="ECO:0000256" key="1">
    <source>
        <dbReference type="SAM" id="MobiDB-lite"/>
    </source>
</evidence>
<feature type="compositionally biased region" description="Basic and acidic residues" evidence="1">
    <location>
        <begin position="58"/>
        <end position="78"/>
    </location>
</feature>
<feature type="region of interest" description="Disordered" evidence="1">
    <location>
        <begin position="1"/>
        <end position="78"/>
    </location>
</feature>
<comment type="caution">
    <text evidence="3">The sequence shown here is derived from an EMBL/GenBank/DDBJ whole genome shotgun (WGS) entry which is preliminary data.</text>
</comment>
<dbReference type="Proteomes" id="UP000312512">
    <property type="component" value="Unassembled WGS sequence"/>
</dbReference>
<proteinExistence type="predicted"/>
<evidence type="ECO:0000259" key="2">
    <source>
        <dbReference type="Pfam" id="PF00391"/>
    </source>
</evidence>
<reference evidence="3 4" key="1">
    <citation type="submission" date="2019-10" db="EMBL/GenBank/DDBJ databases">
        <title>Nonomuraea sp. nov., isolated from Phyllanthus amarus.</title>
        <authorList>
            <person name="Klykleung N."/>
            <person name="Tanasupawat S."/>
        </authorList>
    </citation>
    <scope>NUCLEOTIDE SEQUENCE [LARGE SCALE GENOMIC DNA]</scope>
    <source>
        <strain evidence="3 4">PA1-10</strain>
    </source>
</reference>
<feature type="compositionally biased region" description="Basic and acidic residues" evidence="1">
    <location>
        <begin position="13"/>
        <end position="32"/>
    </location>
</feature>
<dbReference type="Gene3D" id="3.50.30.10">
    <property type="entry name" value="Phosphohistidine domain"/>
    <property type="match status" value="1"/>
</dbReference>
<accession>A0A5C4WK59</accession>
<keyword evidence="4" id="KW-1185">Reference proteome</keyword>
<sequence>MPRPGPATTIRSPRTDSEHDRGRPATASDRHGRPASTPPSWRELGIPAVVGTPNATMRPRDGDRIRVDAERGTVEPLA</sequence>
<dbReference type="OrthoDB" id="9765468at2"/>
<dbReference type="InterPro" id="IPR036637">
    <property type="entry name" value="Phosphohistidine_dom_sf"/>
</dbReference>
<evidence type="ECO:0000313" key="4">
    <source>
        <dbReference type="Proteomes" id="UP000312512"/>
    </source>
</evidence>
<dbReference type="SUPFAM" id="SSF52009">
    <property type="entry name" value="Phosphohistidine domain"/>
    <property type="match status" value="1"/>
</dbReference>